<reference evidence="1" key="1">
    <citation type="submission" date="2025-08" db="UniProtKB">
        <authorList>
            <consortium name="Ensembl"/>
        </authorList>
    </citation>
    <scope>IDENTIFICATION</scope>
</reference>
<keyword evidence="2" id="KW-1185">Reference proteome</keyword>
<dbReference type="Proteomes" id="UP000694565">
    <property type="component" value="Unplaced"/>
</dbReference>
<name>A0A8C3ARD2_CYCLU</name>
<evidence type="ECO:0000313" key="1">
    <source>
        <dbReference type="Ensembl" id="ENSCLMP00005046183.1"/>
    </source>
</evidence>
<evidence type="ECO:0000313" key="2">
    <source>
        <dbReference type="Proteomes" id="UP000694565"/>
    </source>
</evidence>
<dbReference type="AlphaFoldDB" id="A0A8C3ARD2"/>
<reference evidence="1" key="2">
    <citation type="submission" date="2025-09" db="UniProtKB">
        <authorList>
            <consortium name="Ensembl"/>
        </authorList>
    </citation>
    <scope>IDENTIFICATION</scope>
</reference>
<proteinExistence type="predicted"/>
<organism evidence="1 2">
    <name type="scientific">Cyclopterus lumpus</name>
    <name type="common">Lumpsucker</name>
    <dbReference type="NCBI Taxonomy" id="8103"/>
    <lineage>
        <taxon>Eukaryota</taxon>
        <taxon>Metazoa</taxon>
        <taxon>Chordata</taxon>
        <taxon>Craniata</taxon>
        <taxon>Vertebrata</taxon>
        <taxon>Euteleostomi</taxon>
        <taxon>Actinopterygii</taxon>
        <taxon>Neopterygii</taxon>
        <taxon>Teleostei</taxon>
        <taxon>Neoteleostei</taxon>
        <taxon>Acanthomorphata</taxon>
        <taxon>Eupercaria</taxon>
        <taxon>Perciformes</taxon>
        <taxon>Cottioidei</taxon>
        <taxon>Cottales</taxon>
        <taxon>Cyclopteridae</taxon>
        <taxon>Cyclopterus</taxon>
    </lineage>
</organism>
<dbReference type="GeneTree" id="ENSGT00960000186959"/>
<dbReference type="Ensembl" id="ENSCLMT00005047783.1">
    <property type="protein sequence ID" value="ENSCLMP00005046183.1"/>
    <property type="gene ID" value="ENSCLMG00005021278.1"/>
</dbReference>
<protein>
    <submittedName>
        <fullName evidence="1">Uncharacterized protein</fullName>
    </submittedName>
</protein>
<sequence>ITEDLLDELHLSVNNCWHAQYDRKYPEDGADDLGIECPSQPPGLHGLHKCQVAVNTNHGQGISVRPVKVIEDVHGPEREATQENKVSKRQAAQVDLCYGQSILVSEEHRQDKAVKEKA</sequence>
<accession>A0A8C3ARD2</accession>